<reference evidence="3" key="1">
    <citation type="submission" date="2025-08" db="UniProtKB">
        <authorList>
            <consortium name="RefSeq"/>
        </authorList>
    </citation>
    <scope>IDENTIFICATION</scope>
    <source>
        <tissue evidence="3">Tentacle</tissue>
    </source>
</reference>
<dbReference type="GO" id="GO:0007160">
    <property type="term" value="P:cell-matrix adhesion"/>
    <property type="evidence" value="ECO:0007669"/>
    <property type="project" value="InterPro"/>
</dbReference>
<dbReference type="GO" id="GO:0005576">
    <property type="term" value="C:extracellular region"/>
    <property type="evidence" value="ECO:0007669"/>
    <property type="project" value="InterPro"/>
</dbReference>
<protein>
    <submittedName>
        <fullName evidence="3">Uncharacterized protein LOC116306046</fullName>
    </submittedName>
</protein>
<dbReference type="PANTHER" id="PTHR10697:SF1">
    <property type="entry name" value="MAMMALIAN EPENDYMIN-RELATED PROTEIN 1"/>
    <property type="match status" value="1"/>
</dbReference>
<feature type="chain" id="PRO_5028204493" evidence="1">
    <location>
        <begin position="18"/>
        <end position="212"/>
    </location>
</feature>
<feature type="signal peptide" evidence="1">
    <location>
        <begin position="1"/>
        <end position="17"/>
    </location>
</feature>
<dbReference type="PANTHER" id="PTHR10697">
    <property type="entry name" value="MAMMALIAN EPENDYMIN-RELATED PROTEIN 1"/>
    <property type="match status" value="1"/>
</dbReference>
<dbReference type="Proteomes" id="UP000515163">
    <property type="component" value="Unplaced"/>
</dbReference>
<dbReference type="InterPro" id="IPR001299">
    <property type="entry name" value="Ependymin"/>
</dbReference>
<accession>A0A6P8IXN9</accession>
<dbReference type="GO" id="GO:0005509">
    <property type="term" value="F:calcium ion binding"/>
    <property type="evidence" value="ECO:0007669"/>
    <property type="project" value="InterPro"/>
</dbReference>
<dbReference type="GeneID" id="116306046"/>
<dbReference type="RefSeq" id="XP_031571939.1">
    <property type="nucleotide sequence ID" value="XM_031716079.1"/>
</dbReference>
<dbReference type="KEGG" id="aten:116306046"/>
<proteinExistence type="predicted"/>
<evidence type="ECO:0000313" key="2">
    <source>
        <dbReference type="Proteomes" id="UP000515163"/>
    </source>
</evidence>
<evidence type="ECO:0000256" key="1">
    <source>
        <dbReference type="SAM" id="SignalP"/>
    </source>
</evidence>
<evidence type="ECO:0000313" key="3">
    <source>
        <dbReference type="RefSeq" id="XP_031571939.1"/>
    </source>
</evidence>
<sequence length="212" mass="23374">MKTLLAGILMLVVAVNAKKPCQVPKRSVGDYITSVYNINTDKLVMASGGKMYYDENNKRIRVEGEHEGKKYTVLIFYKEAKQYVMGKGYCYAMPSKGDFKDMSIPDNAHLVNGGRIGTASNGLYINRYTGEKDGGRGIVTVTQKDCVISSSVALTKHEGANYLTYFSMTNVSLDFEENAFDKPDECHSLPGAKARRSVGGIWENIQGVIDSI</sequence>
<dbReference type="AlphaFoldDB" id="A0A6P8IXN9"/>
<dbReference type="OrthoDB" id="10314389at2759"/>
<keyword evidence="2" id="KW-1185">Reference proteome</keyword>
<dbReference type="Pfam" id="PF00811">
    <property type="entry name" value="Ependymin"/>
    <property type="match status" value="1"/>
</dbReference>
<dbReference type="InParanoid" id="A0A6P8IXN9"/>
<dbReference type="GO" id="GO:0005764">
    <property type="term" value="C:lysosome"/>
    <property type="evidence" value="ECO:0007669"/>
    <property type="project" value="TreeGrafter"/>
</dbReference>
<organism evidence="2 3">
    <name type="scientific">Actinia tenebrosa</name>
    <name type="common">Australian red waratah sea anemone</name>
    <dbReference type="NCBI Taxonomy" id="6105"/>
    <lineage>
        <taxon>Eukaryota</taxon>
        <taxon>Metazoa</taxon>
        <taxon>Cnidaria</taxon>
        <taxon>Anthozoa</taxon>
        <taxon>Hexacorallia</taxon>
        <taxon>Actiniaria</taxon>
        <taxon>Actiniidae</taxon>
        <taxon>Actinia</taxon>
    </lineage>
</organism>
<keyword evidence="1" id="KW-0732">Signal</keyword>
<gene>
    <name evidence="3" type="primary">LOC116306046</name>
</gene>
<name>A0A6P8IXN9_ACTTE</name>